<evidence type="ECO:0000256" key="4">
    <source>
        <dbReference type="ARBA" id="ARBA00022475"/>
    </source>
</evidence>
<keyword evidence="5" id="KW-0808">Transferase</keyword>
<keyword evidence="6" id="KW-0812">Transmembrane</keyword>
<evidence type="ECO:0000256" key="5">
    <source>
        <dbReference type="ARBA" id="ARBA00022679"/>
    </source>
</evidence>
<evidence type="ECO:0000256" key="3">
    <source>
        <dbReference type="ARBA" id="ARBA00012438"/>
    </source>
</evidence>
<dbReference type="InterPro" id="IPR036890">
    <property type="entry name" value="HATPase_C_sf"/>
</dbReference>
<protein>
    <recommendedName>
        <fullName evidence="3">histidine kinase</fullName>
        <ecNumber evidence="3">2.7.13.3</ecNumber>
    </recommendedName>
</protein>
<dbReference type="EC" id="2.7.13.3" evidence="3"/>
<dbReference type="SMART" id="SM00387">
    <property type="entry name" value="HATPase_c"/>
    <property type="match status" value="1"/>
</dbReference>
<dbReference type="PANTHER" id="PTHR24421">
    <property type="entry name" value="NITRATE/NITRITE SENSOR PROTEIN NARX-RELATED"/>
    <property type="match status" value="1"/>
</dbReference>
<dbReference type="Gene3D" id="3.30.565.10">
    <property type="entry name" value="Histidine kinase-like ATPase, C-terminal domain"/>
    <property type="match status" value="1"/>
</dbReference>
<dbReference type="GO" id="GO:0000155">
    <property type="term" value="F:phosphorelay sensor kinase activity"/>
    <property type="evidence" value="ECO:0007669"/>
    <property type="project" value="InterPro"/>
</dbReference>
<gene>
    <name evidence="12" type="ORF">AYR63_03150</name>
</gene>
<evidence type="ECO:0000256" key="6">
    <source>
        <dbReference type="ARBA" id="ARBA00022692"/>
    </source>
</evidence>
<keyword evidence="8" id="KW-1133">Transmembrane helix</keyword>
<organism evidence="12 13">
    <name type="scientific">Secundilactobacillus paracollinoides</name>
    <dbReference type="NCBI Taxonomy" id="240427"/>
    <lineage>
        <taxon>Bacteria</taxon>
        <taxon>Bacillati</taxon>
        <taxon>Bacillota</taxon>
        <taxon>Bacilli</taxon>
        <taxon>Lactobacillales</taxon>
        <taxon>Lactobacillaceae</taxon>
        <taxon>Secundilactobacillus</taxon>
    </lineage>
</organism>
<keyword evidence="7 12" id="KW-0418">Kinase</keyword>
<keyword evidence="4" id="KW-1003">Cell membrane</keyword>
<dbReference type="EMBL" id="CP014924">
    <property type="protein sequence ID" value="ANZ68364.1"/>
    <property type="molecule type" value="Genomic_DNA"/>
</dbReference>
<evidence type="ECO:0000256" key="9">
    <source>
        <dbReference type="ARBA" id="ARBA00023012"/>
    </source>
</evidence>
<reference evidence="12 13" key="1">
    <citation type="submission" date="2016-03" db="EMBL/GenBank/DDBJ databases">
        <title>Pediococcus and Lactobacillus from brewery environment - whole genome sequencing and assembly.</title>
        <authorList>
            <person name="Behr J."/>
            <person name="Geissler A.J."/>
            <person name="Vogel R.F."/>
        </authorList>
    </citation>
    <scope>NUCLEOTIDE SEQUENCE [LARGE SCALE GENOMIC DNA]</scope>
    <source>
        <strain evidence="12 13">TMW 1.1995</strain>
    </source>
</reference>
<evidence type="ECO:0000256" key="2">
    <source>
        <dbReference type="ARBA" id="ARBA00004651"/>
    </source>
</evidence>
<dbReference type="Pfam" id="PF07730">
    <property type="entry name" value="HisKA_3"/>
    <property type="match status" value="1"/>
</dbReference>
<evidence type="ECO:0000256" key="7">
    <source>
        <dbReference type="ARBA" id="ARBA00022777"/>
    </source>
</evidence>
<evidence type="ECO:0000256" key="10">
    <source>
        <dbReference type="ARBA" id="ARBA00023136"/>
    </source>
</evidence>
<dbReference type="InterPro" id="IPR003594">
    <property type="entry name" value="HATPase_dom"/>
</dbReference>
<keyword evidence="13" id="KW-1185">Reference proteome</keyword>
<comment type="subcellular location">
    <subcellularLocation>
        <location evidence="2">Cell membrane</location>
        <topology evidence="2">Multi-pass membrane protein</topology>
    </subcellularLocation>
</comment>
<dbReference type="InterPro" id="IPR011712">
    <property type="entry name" value="Sig_transdc_His_kin_sub3_dim/P"/>
</dbReference>
<evidence type="ECO:0000259" key="11">
    <source>
        <dbReference type="PROSITE" id="PS50109"/>
    </source>
</evidence>
<keyword evidence="9" id="KW-0902">Two-component regulatory system</keyword>
<keyword evidence="10" id="KW-0472">Membrane</keyword>
<evidence type="ECO:0000313" key="13">
    <source>
        <dbReference type="Proteomes" id="UP000093267"/>
    </source>
</evidence>
<dbReference type="Gene3D" id="1.20.5.1930">
    <property type="match status" value="1"/>
</dbReference>
<dbReference type="PANTHER" id="PTHR24421:SF37">
    <property type="entry name" value="SENSOR HISTIDINE KINASE NARS"/>
    <property type="match status" value="1"/>
</dbReference>
<dbReference type="InterPro" id="IPR005467">
    <property type="entry name" value="His_kinase_dom"/>
</dbReference>
<sequence>MSAYFKNTPVAIMLFQDDDLLLSNHLAQCLQDHLHFDPSYLIQLAQSATKERHSAVTGCNTCAICNELDEFAMPVLCSDDQETGYYMVYKPLDETQHLSSLTLKSRASIDHVIKMADHERNSQTAMHASELERKRISADLHDNIAQGVYSAIMGVKNLGTCALSESELKTRTLAIADELKTTLSEVKDMALDVRPSVLDQFGLFSALKTLAQRLQTNSGVTISVLGNAHPEELQKTVQSALYRVAQEAMNNTLKHANASEIDLLLIEHDHFITLQIIDDGDGFDVSSHQAFNGHSLGLHDMNDRIKSLNGIFDVQSDPQVGTTITVKFPVQTSKGSYQHV</sequence>
<dbReference type="STRING" id="240427.AYR62_15325"/>
<dbReference type="AlphaFoldDB" id="A0A1B2J220"/>
<evidence type="ECO:0000313" key="12">
    <source>
        <dbReference type="EMBL" id="ANZ68364.1"/>
    </source>
</evidence>
<dbReference type="OrthoDB" id="9760839at2"/>
<dbReference type="InterPro" id="IPR050482">
    <property type="entry name" value="Sensor_HK_TwoCompSys"/>
</dbReference>
<dbReference type="Pfam" id="PF02518">
    <property type="entry name" value="HATPase_c"/>
    <property type="match status" value="1"/>
</dbReference>
<dbReference type="GO" id="GO:0046983">
    <property type="term" value="F:protein dimerization activity"/>
    <property type="evidence" value="ECO:0007669"/>
    <property type="project" value="InterPro"/>
</dbReference>
<evidence type="ECO:0000256" key="8">
    <source>
        <dbReference type="ARBA" id="ARBA00022989"/>
    </source>
</evidence>
<dbReference type="Proteomes" id="UP000093267">
    <property type="component" value="Chromosome"/>
</dbReference>
<dbReference type="CDD" id="cd16917">
    <property type="entry name" value="HATPase_UhpB-NarQ-NarX-like"/>
    <property type="match status" value="1"/>
</dbReference>
<dbReference type="PROSITE" id="PS50109">
    <property type="entry name" value="HIS_KIN"/>
    <property type="match status" value="1"/>
</dbReference>
<feature type="domain" description="Histidine kinase" evidence="11">
    <location>
        <begin position="241"/>
        <end position="332"/>
    </location>
</feature>
<dbReference type="GO" id="GO:0005886">
    <property type="term" value="C:plasma membrane"/>
    <property type="evidence" value="ECO:0007669"/>
    <property type="project" value="UniProtKB-SubCell"/>
</dbReference>
<proteinExistence type="predicted"/>
<accession>A0A1B2J220</accession>
<evidence type="ECO:0000256" key="1">
    <source>
        <dbReference type="ARBA" id="ARBA00000085"/>
    </source>
</evidence>
<comment type="catalytic activity">
    <reaction evidence="1">
        <text>ATP + protein L-histidine = ADP + protein N-phospho-L-histidine.</text>
        <dbReference type="EC" id="2.7.13.3"/>
    </reaction>
</comment>
<name>A0A1B2J220_9LACO</name>
<dbReference type="SUPFAM" id="SSF55874">
    <property type="entry name" value="ATPase domain of HSP90 chaperone/DNA topoisomerase II/histidine kinase"/>
    <property type="match status" value="1"/>
</dbReference>